<dbReference type="RefSeq" id="WP_242007942.1">
    <property type="nucleotide sequence ID" value="NZ_VLKU01000003.1"/>
</dbReference>
<accession>A0A562NUR1</accession>
<evidence type="ECO:0000259" key="4">
    <source>
        <dbReference type="Pfam" id="PF08241"/>
    </source>
</evidence>
<keyword evidence="2 5" id="KW-0808">Transferase</keyword>
<name>A0A562NUR1_9RHOB</name>
<dbReference type="InterPro" id="IPR013216">
    <property type="entry name" value="Methyltransf_11"/>
</dbReference>
<evidence type="ECO:0000256" key="3">
    <source>
        <dbReference type="SAM" id="MobiDB-lite"/>
    </source>
</evidence>
<keyword evidence="1 5" id="KW-0489">Methyltransferase</keyword>
<dbReference type="EMBL" id="VLKU01000003">
    <property type="protein sequence ID" value="TWI35909.1"/>
    <property type="molecule type" value="Genomic_DNA"/>
</dbReference>
<dbReference type="SUPFAM" id="SSF53335">
    <property type="entry name" value="S-adenosyl-L-methionine-dependent methyltransferases"/>
    <property type="match status" value="1"/>
</dbReference>
<reference evidence="5 6" key="1">
    <citation type="journal article" date="2015" name="Stand. Genomic Sci.">
        <title>Genomic Encyclopedia of Bacterial and Archaeal Type Strains, Phase III: the genomes of soil and plant-associated and newly described type strains.</title>
        <authorList>
            <person name="Whitman W.B."/>
            <person name="Woyke T."/>
            <person name="Klenk H.P."/>
            <person name="Zhou Y."/>
            <person name="Lilburn T.G."/>
            <person name="Beck B.J."/>
            <person name="De Vos P."/>
            <person name="Vandamme P."/>
            <person name="Eisen J.A."/>
            <person name="Garrity G."/>
            <person name="Hugenholtz P."/>
            <person name="Kyrpides N.C."/>
        </authorList>
    </citation>
    <scope>NUCLEOTIDE SEQUENCE [LARGE SCALE GENOMIC DNA]</scope>
    <source>
        <strain evidence="5 6">CGMCC 1.5364</strain>
    </source>
</reference>
<dbReference type="Proteomes" id="UP000316225">
    <property type="component" value="Unassembled WGS sequence"/>
</dbReference>
<keyword evidence="6" id="KW-1185">Reference proteome</keyword>
<proteinExistence type="predicted"/>
<dbReference type="Gene3D" id="3.40.50.150">
    <property type="entry name" value="Vaccinia Virus protein VP39"/>
    <property type="match status" value="1"/>
</dbReference>
<dbReference type="PANTHER" id="PTHR13090">
    <property type="entry name" value="ARGININE-HYDROXYLASE NDUFAF5, MITOCHONDRIAL"/>
    <property type="match status" value="1"/>
</dbReference>
<gene>
    <name evidence="5" type="ORF">IQ24_01267</name>
</gene>
<dbReference type="InterPro" id="IPR050602">
    <property type="entry name" value="Malonyl-ACP_OMT"/>
</dbReference>
<evidence type="ECO:0000313" key="6">
    <source>
        <dbReference type="Proteomes" id="UP000316225"/>
    </source>
</evidence>
<sequence>MFPSNMQTVPSSQSPKLTDRPALERNRVRSRKLGTVDFLHRIAADEIEDRLSEINRSFNDVAIVTGHPELWQDFRPGARIVPDTPVLDLPLASFDLVIHAMALHWADDPVGQLVQSARALRPDGLLIAVCPGGQTLTELRDSLMQAETQLTGGLSPRVLPMGEIRDLGGLIGRAGLALPVADLLTQRASYRNLAHLAQDLRGMGEGNALAQRLRRATAPGVMRKAAEIYAGRYADPADPTRIRATFDLVFLTGWAPDPSQQKPLRPGTARTALADALAATRKTTP</sequence>
<feature type="domain" description="Methyltransferase type 11" evidence="4">
    <location>
        <begin position="87"/>
        <end position="127"/>
    </location>
</feature>
<dbReference type="PANTHER" id="PTHR13090:SF1">
    <property type="entry name" value="ARGININE-HYDROXYLASE NDUFAF5, MITOCHONDRIAL"/>
    <property type="match status" value="1"/>
</dbReference>
<protein>
    <submittedName>
        <fullName evidence="5">Methyltransferase family protein</fullName>
    </submittedName>
</protein>
<comment type="caution">
    <text evidence="5">The sequence shown here is derived from an EMBL/GenBank/DDBJ whole genome shotgun (WGS) entry which is preliminary data.</text>
</comment>
<evidence type="ECO:0000256" key="2">
    <source>
        <dbReference type="ARBA" id="ARBA00022679"/>
    </source>
</evidence>
<organism evidence="5 6">
    <name type="scientific">Paracoccus sulfuroxidans</name>
    <dbReference type="NCBI Taxonomy" id="384678"/>
    <lineage>
        <taxon>Bacteria</taxon>
        <taxon>Pseudomonadati</taxon>
        <taxon>Pseudomonadota</taxon>
        <taxon>Alphaproteobacteria</taxon>
        <taxon>Rhodobacterales</taxon>
        <taxon>Paracoccaceae</taxon>
        <taxon>Paracoccus</taxon>
    </lineage>
</organism>
<feature type="compositionally biased region" description="Polar residues" evidence="3">
    <location>
        <begin position="1"/>
        <end position="16"/>
    </location>
</feature>
<feature type="region of interest" description="Disordered" evidence="3">
    <location>
        <begin position="1"/>
        <end position="21"/>
    </location>
</feature>
<dbReference type="AlphaFoldDB" id="A0A562NUR1"/>
<dbReference type="Pfam" id="PF08241">
    <property type="entry name" value="Methyltransf_11"/>
    <property type="match status" value="1"/>
</dbReference>
<evidence type="ECO:0000313" key="5">
    <source>
        <dbReference type="EMBL" id="TWI35909.1"/>
    </source>
</evidence>
<dbReference type="InterPro" id="IPR029063">
    <property type="entry name" value="SAM-dependent_MTases_sf"/>
</dbReference>
<evidence type="ECO:0000256" key="1">
    <source>
        <dbReference type="ARBA" id="ARBA00022603"/>
    </source>
</evidence>
<dbReference type="GO" id="GO:0032259">
    <property type="term" value="P:methylation"/>
    <property type="evidence" value="ECO:0007669"/>
    <property type="project" value="UniProtKB-KW"/>
</dbReference>
<dbReference type="GO" id="GO:0008757">
    <property type="term" value="F:S-adenosylmethionine-dependent methyltransferase activity"/>
    <property type="evidence" value="ECO:0007669"/>
    <property type="project" value="InterPro"/>
</dbReference>